<gene>
    <name evidence="1" type="ORF">TAPDE_001201</name>
</gene>
<evidence type="ECO:0000313" key="2">
    <source>
        <dbReference type="Proteomes" id="UP000013776"/>
    </source>
</evidence>
<accession>R4X7M4</accession>
<proteinExistence type="predicted"/>
<dbReference type="AlphaFoldDB" id="R4X7M4"/>
<dbReference type="VEuPathDB" id="FungiDB:TAPDE_001201"/>
<evidence type="ECO:0000313" key="1">
    <source>
        <dbReference type="EMBL" id="CCG81431.1"/>
    </source>
</evidence>
<keyword evidence="2" id="KW-1185">Reference proteome</keyword>
<protein>
    <submittedName>
        <fullName evidence="1">Uncharacterized protein</fullName>
    </submittedName>
</protein>
<dbReference type="EMBL" id="CAHR02000039">
    <property type="protein sequence ID" value="CCG81431.1"/>
    <property type="molecule type" value="Genomic_DNA"/>
</dbReference>
<name>R4X7M4_TAPDE</name>
<reference evidence="1 2" key="1">
    <citation type="journal article" date="2013" name="MBio">
        <title>Genome sequencing of the plant pathogen Taphrina deformans, the causal agent of peach leaf curl.</title>
        <authorList>
            <person name="Cisse O.H."/>
            <person name="Almeida J.M.G.C.F."/>
            <person name="Fonseca A."/>
            <person name="Kumar A.A."/>
            <person name="Salojaervi J."/>
            <person name="Overmyer K."/>
            <person name="Hauser P.M."/>
            <person name="Pagni M."/>
        </authorList>
    </citation>
    <scope>NUCLEOTIDE SEQUENCE [LARGE SCALE GENOMIC DNA]</scope>
    <source>
        <strain evidence="2">PYCC 5710 / ATCC 11124 / CBS 356.35 / IMI 108563 / JCM 9778 / NBRC 8474</strain>
    </source>
</reference>
<dbReference type="Proteomes" id="UP000013776">
    <property type="component" value="Unassembled WGS sequence"/>
</dbReference>
<comment type="caution">
    <text evidence="1">The sequence shown here is derived from an EMBL/GenBank/DDBJ whole genome shotgun (WGS) entry which is preliminary data.</text>
</comment>
<organism evidence="1 2">
    <name type="scientific">Taphrina deformans (strain PYCC 5710 / ATCC 11124 / CBS 356.35 / IMI 108563 / JCM 9778 / NBRC 8474)</name>
    <name type="common">Peach leaf curl fungus</name>
    <name type="synonym">Lalaria deformans</name>
    <dbReference type="NCBI Taxonomy" id="1097556"/>
    <lineage>
        <taxon>Eukaryota</taxon>
        <taxon>Fungi</taxon>
        <taxon>Dikarya</taxon>
        <taxon>Ascomycota</taxon>
        <taxon>Taphrinomycotina</taxon>
        <taxon>Taphrinomycetes</taxon>
        <taxon>Taphrinales</taxon>
        <taxon>Taphrinaceae</taxon>
        <taxon>Taphrina</taxon>
    </lineage>
</organism>
<sequence>MTLKSSTPVTSVNARLKLGKRAPSFDEMWAGKVGRSDGVDRMMCVCETSDTISQNEQSVMMSVQGALVMERYA</sequence>